<dbReference type="PANTHER" id="PTHR13943">
    <property type="entry name" value="HRAS-LIKE SUPPRESSOR - RELATED"/>
    <property type="match status" value="1"/>
</dbReference>
<dbReference type="Proteomes" id="UP001432027">
    <property type="component" value="Unassembled WGS sequence"/>
</dbReference>
<dbReference type="AlphaFoldDB" id="A0AAV5S7T7"/>
<dbReference type="Pfam" id="PF04970">
    <property type="entry name" value="LRAT"/>
    <property type="match status" value="1"/>
</dbReference>
<dbReference type="GO" id="GO:0070292">
    <property type="term" value="P:N-acylphosphatidylethanolamine metabolic process"/>
    <property type="evidence" value="ECO:0007669"/>
    <property type="project" value="TreeGrafter"/>
</dbReference>
<dbReference type="InterPro" id="IPR007053">
    <property type="entry name" value="LRAT_dom"/>
</dbReference>
<dbReference type="GO" id="GO:0005737">
    <property type="term" value="C:cytoplasm"/>
    <property type="evidence" value="ECO:0007669"/>
    <property type="project" value="TreeGrafter"/>
</dbReference>
<keyword evidence="3" id="KW-0378">Hydrolase</keyword>
<dbReference type="PROSITE" id="PS51934">
    <property type="entry name" value="LRAT"/>
    <property type="match status" value="1"/>
</dbReference>
<comment type="caution">
    <text evidence="6">The sequence shown here is derived from an EMBL/GenBank/DDBJ whole genome shotgun (WGS) entry which is preliminary data.</text>
</comment>
<dbReference type="InterPro" id="IPR051496">
    <property type="entry name" value="H-rev107_PLA/AT"/>
</dbReference>
<feature type="non-terminal residue" evidence="6">
    <location>
        <position position="1"/>
    </location>
</feature>
<accession>A0AAV5S7T7</accession>
<evidence type="ECO:0000313" key="7">
    <source>
        <dbReference type="Proteomes" id="UP001432027"/>
    </source>
</evidence>
<protein>
    <recommendedName>
        <fullName evidence="5">LRAT domain-containing protein</fullName>
    </recommendedName>
</protein>
<name>A0AAV5S7T7_9BILA</name>
<feature type="domain" description="LRAT" evidence="5">
    <location>
        <begin position="56"/>
        <end position="164"/>
    </location>
</feature>
<evidence type="ECO:0000259" key="5">
    <source>
        <dbReference type="PROSITE" id="PS51934"/>
    </source>
</evidence>
<dbReference type="Gene3D" id="3.90.1720.10">
    <property type="entry name" value="endopeptidase domain like (from Nostoc punctiforme)"/>
    <property type="match status" value="1"/>
</dbReference>
<evidence type="ECO:0000313" key="6">
    <source>
        <dbReference type="EMBL" id="GMS78545.1"/>
    </source>
</evidence>
<comment type="similarity">
    <text evidence="1">Belongs to the H-rev107 family.</text>
</comment>
<keyword evidence="7" id="KW-1185">Reference proteome</keyword>
<keyword evidence="2" id="KW-0808">Transferase</keyword>
<dbReference type="GO" id="GO:0004623">
    <property type="term" value="F:phospholipase A2 activity"/>
    <property type="evidence" value="ECO:0007669"/>
    <property type="project" value="TreeGrafter"/>
</dbReference>
<gene>
    <name evidence="6" type="ORF">PENTCL1PPCAC_720</name>
</gene>
<dbReference type="EMBL" id="BTSX01000001">
    <property type="protein sequence ID" value="GMS78545.1"/>
    <property type="molecule type" value="Genomic_DNA"/>
</dbReference>
<dbReference type="GO" id="GO:0008970">
    <property type="term" value="F:phospholipase A1 activity"/>
    <property type="evidence" value="ECO:0007669"/>
    <property type="project" value="TreeGrafter"/>
</dbReference>
<keyword evidence="4" id="KW-0443">Lipid metabolism</keyword>
<dbReference type="PANTHER" id="PTHR13943:SF77">
    <property type="entry name" value="LRAT DOMAIN-CONTAINING PROTEIN"/>
    <property type="match status" value="1"/>
</dbReference>
<reference evidence="6" key="1">
    <citation type="submission" date="2023-10" db="EMBL/GenBank/DDBJ databases">
        <title>Genome assembly of Pristionchus species.</title>
        <authorList>
            <person name="Yoshida K."/>
            <person name="Sommer R.J."/>
        </authorList>
    </citation>
    <scope>NUCLEOTIDE SEQUENCE</scope>
    <source>
        <strain evidence="6">RS0144</strain>
    </source>
</reference>
<evidence type="ECO:0000256" key="1">
    <source>
        <dbReference type="ARBA" id="ARBA00007824"/>
    </source>
</evidence>
<sequence length="227" mass="25622">AEKIDVIPDPRMRIRSRLWGQHKSKMSSRDLVTPWLSVNKLIPLLQQGDRIVFGPGEGIGGVFARHWALYAGMHNGVPYLIHLYKWDGQQQDYEILYDKVADVAAGRLVRRDNSMDVRMKPFQVDRIMHEAEKTRKEGRAYDLLQYNCEHFVNGCRYGVEISEQVEPAQVLGKSVNVLQSSISTNFRISLSFSSGGGSSNSSGSRRQKQMVEDRMAATDAFALKFGG</sequence>
<evidence type="ECO:0000256" key="2">
    <source>
        <dbReference type="ARBA" id="ARBA00022679"/>
    </source>
</evidence>
<dbReference type="GO" id="GO:0016410">
    <property type="term" value="F:N-acyltransferase activity"/>
    <property type="evidence" value="ECO:0007669"/>
    <property type="project" value="TreeGrafter"/>
</dbReference>
<organism evidence="6 7">
    <name type="scientific">Pristionchus entomophagus</name>
    <dbReference type="NCBI Taxonomy" id="358040"/>
    <lineage>
        <taxon>Eukaryota</taxon>
        <taxon>Metazoa</taxon>
        <taxon>Ecdysozoa</taxon>
        <taxon>Nematoda</taxon>
        <taxon>Chromadorea</taxon>
        <taxon>Rhabditida</taxon>
        <taxon>Rhabditina</taxon>
        <taxon>Diplogasteromorpha</taxon>
        <taxon>Diplogasteroidea</taxon>
        <taxon>Neodiplogasteridae</taxon>
        <taxon>Pristionchus</taxon>
    </lineage>
</organism>
<proteinExistence type="inferred from homology"/>
<evidence type="ECO:0000256" key="4">
    <source>
        <dbReference type="ARBA" id="ARBA00023098"/>
    </source>
</evidence>
<evidence type="ECO:0000256" key="3">
    <source>
        <dbReference type="ARBA" id="ARBA00022801"/>
    </source>
</evidence>